<feature type="region of interest" description="Disordered" evidence="14">
    <location>
        <begin position="649"/>
        <end position="686"/>
    </location>
</feature>
<evidence type="ECO:0000256" key="9">
    <source>
        <dbReference type="ARBA" id="ARBA00022927"/>
    </source>
</evidence>
<dbReference type="GO" id="GO:0051639">
    <property type="term" value="P:actin filament network formation"/>
    <property type="evidence" value="ECO:0007669"/>
    <property type="project" value="TreeGrafter"/>
</dbReference>
<evidence type="ECO:0000313" key="17">
    <source>
        <dbReference type="RefSeq" id="XP_022092081.1"/>
    </source>
</evidence>
<feature type="compositionally biased region" description="Polar residues" evidence="14">
    <location>
        <begin position="720"/>
        <end position="730"/>
    </location>
</feature>
<dbReference type="Pfam" id="PF16474">
    <property type="entry name" value="KIND"/>
    <property type="match status" value="1"/>
</dbReference>
<evidence type="ECO:0000256" key="10">
    <source>
        <dbReference type="ARBA" id="ARBA00023136"/>
    </source>
</evidence>
<dbReference type="KEGG" id="aplc:110980071"/>
<accession>A0A8B7YKM1</accession>
<keyword evidence="9" id="KW-0653">Protein transport</keyword>
<dbReference type="CDD" id="cd22078">
    <property type="entry name" value="WH2_Spire1_r2-like"/>
    <property type="match status" value="1"/>
</dbReference>
<evidence type="ECO:0000256" key="4">
    <source>
        <dbReference type="ARBA" id="ARBA00010956"/>
    </source>
</evidence>
<feature type="compositionally biased region" description="Basic and acidic residues" evidence="14">
    <location>
        <begin position="478"/>
        <end position="487"/>
    </location>
</feature>
<evidence type="ECO:0000256" key="8">
    <source>
        <dbReference type="ARBA" id="ARBA00022737"/>
    </source>
</evidence>
<feature type="region of interest" description="Disordered" evidence="14">
    <location>
        <begin position="143"/>
        <end position="187"/>
    </location>
</feature>
<dbReference type="GeneID" id="110980071"/>
<dbReference type="OrthoDB" id="10043757at2759"/>
<evidence type="ECO:0000256" key="6">
    <source>
        <dbReference type="ARBA" id="ARBA00022475"/>
    </source>
</evidence>
<dbReference type="PANTHER" id="PTHR21345">
    <property type="entry name" value="SPIRE"/>
    <property type="match status" value="1"/>
</dbReference>
<keyword evidence="13" id="KW-0968">Cytoplasmic vesicle</keyword>
<dbReference type="PANTHER" id="PTHR21345:SF3">
    <property type="entry name" value="PROTEIN SPIRE"/>
    <property type="match status" value="1"/>
</dbReference>
<dbReference type="SMART" id="SM00750">
    <property type="entry name" value="KIND"/>
    <property type="match status" value="1"/>
</dbReference>
<dbReference type="GO" id="GO:0045010">
    <property type="term" value="P:actin nucleation"/>
    <property type="evidence" value="ECO:0007669"/>
    <property type="project" value="InterPro"/>
</dbReference>
<feature type="compositionally biased region" description="Basic residues" evidence="14">
    <location>
        <begin position="390"/>
        <end position="407"/>
    </location>
</feature>
<organism evidence="16 17">
    <name type="scientific">Acanthaster planci</name>
    <name type="common">Crown-of-thorns starfish</name>
    <dbReference type="NCBI Taxonomy" id="133434"/>
    <lineage>
        <taxon>Eukaryota</taxon>
        <taxon>Metazoa</taxon>
        <taxon>Echinodermata</taxon>
        <taxon>Eleutherozoa</taxon>
        <taxon>Asterozoa</taxon>
        <taxon>Asteroidea</taxon>
        <taxon>Valvatacea</taxon>
        <taxon>Valvatida</taxon>
        <taxon>Acanthasteridae</taxon>
        <taxon>Acanthaster</taxon>
    </lineage>
</organism>
<evidence type="ECO:0000256" key="13">
    <source>
        <dbReference type="ARBA" id="ARBA00023329"/>
    </source>
</evidence>
<evidence type="ECO:0000256" key="5">
    <source>
        <dbReference type="ARBA" id="ARBA00022448"/>
    </source>
</evidence>
<dbReference type="InterPro" id="IPR013083">
    <property type="entry name" value="Znf_RING/FYVE/PHD"/>
</dbReference>
<evidence type="ECO:0000256" key="14">
    <source>
        <dbReference type="SAM" id="MobiDB-lite"/>
    </source>
</evidence>
<dbReference type="GO" id="GO:0015031">
    <property type="term" value="P:protein transport"/>
    <property type="evidence" value="ECO:0007669"/>
    <property type="project" value="UniProtKB-KW"/>
</dbReference>
<dbReference type="SUPFAM" id="SSF57903">
    <property type="entry name" value="FYVE/PHD zinc finger"/>
    <property type="match status" value="1"/>
</dbReference>
<dbReference type="OMA" id="EEDSPNH"/>
<dbReference type="GO" id="GO:0008017">
    <property type="term" value="F:microtubule binding"/>
    <property type="evidence" value="ECO:0007669"/>
    <property type="project" value="TreeGrafter"/>
</dbReference>
<feature type="region of interest" description="Disordered" evidence="14">
    <location>
        <begin position="720"/>
        <end position="791"/>
    </location>
</feature>
<feature type="region of interest" description="Disordered" evidence="14">
    <location>
        <begin position="449"/>
        <end position="538"/>
    </location>
</feature>
<evidence type="ECO:0000256" key="3">
    <source>
        <dbReference type="ARBA" id="ARBA00004413"/>
    </source>
</evidence>
<dbReference type="GO" id="GO:0048193">
    <property type="term" value="P:Golgi vesicle transport"/>
    <property type="evidence" value="ECO:0007669"/>
    <property type="project" value="TreeGrafter"/>
</dbReference>
<feature type="region of interest" description="Disordered" evidence="14">
    <location>
        <begin position="375"/>
        <end position="427"/>
    </location>
</feature>
<dbReference type="RefSeq" id="XP_022092081.1">
    <property type="nucleotide sequence ID" value="XM_022236389.1"/>
</dbReference>
<feature type="compositionally biased region" description="Polar residues" evidence="14">
    <location>
        <begin position="499"/>
        <end position="508"/>
    </location>
</feature>
<keyword evidence="6" id="KW-1003">Cell membrane</keyword>
<name>A0A8B7YKM1_ACAPL</name>
<evidence type="ECO:0000259" key="15">
    <source>
        <dbReference type="PROSITE" id="PS51377"/>
    </source>
</evidence>
<protein>
    <submittedName>
        <fullName evidence="17">Protein spire homolog 1-like isoform X1</fullName>
    </submittedName>
</protein>
<dbReference type="InterPro" id="IPR011019">
    <property type="entry name" value="KIND_dom"/>
</dbReference>
<dbReference type="PROSITE" id="PS51377">
    <property type="entry name" value="KIND"/>
    <property type="match status" value="1"/>
</dbReference>
<evidence type="ECO:0000313" key="16">
    <source>
        <dbReference type="Proteomes" id="UP000694845"/>
    </source>
</evidence>
<dbReference type="GO" id="GO:0040038">
    <property type="term" value="P:polar body extrusion after meiotic divisions"/>
    <property type="evidence" value="ECO:0007669"/>
    <property type="project" value="TreeGrafter"/>
</dbReference>
<feature type="compositionally biased region" description="Acidic residues" evidence="14">
    <location>
        <begin position="517"/>
        <end position="528"/>
    </location>
</feature>
<evidence type="ECO:0000256" key="1">
    <source>
        <dbReference type="ARBA" id="ARBA00004180"/>
    </source>
</evidence>
<dbReference type="InterPro" id="IPR011011">
    <property type="entry name" value="Znf_FYVE_PHD"/>
</dbReference>
<dbReference type="GO" id="GO:0030041">
    <property type="term" value="P:actin filament polymerization"/>
    <property type="evidence" value="ECO:0007669"/>
    <property type="project" value="TreeGrafter"/>
</dbReference>
<dbReference type="GO" id="GO:0051295">
    <property type="term" value="P:establishment of meiotic spindle localization"/>
    <property type="evidence" value="ECO:0007669"/>
    <property type="project" value="TreeGrafter"/>
</dbReference>
<keyword evidence="16" id="KW-1185">Reference proteome</keyword>
<keyword evidence="10" id="KW-0472">Membrane</keyword>
<feature type="domain" description="KIND" evidence="15">
    <location>
        <begin position="16"/>
        <end position="227"/>
    </location>
</feature>
<gene>
    <name evidence="17" type="primary">LOC110980071</name>
</gene>
<evidence type="ECO:0000256" key="12">
    <source>
        <dbReference type="ARBA" id="ARBA00023212"/>
    </source>
</evidence>
<dbReference type="InterPro" id="IPR029901">
    <property type="entry name" value="Spire"/>
</dbReference>
<keyword evidence="12" id="KW-0206">Cytoskeleton</keyword>
<keyword evidence="8" id="KW-0677">Repeat</keyword>
<feature type="compositionally biased region" description="Polar residues" evidence="14">
    <location>
        <begin position="408"/>
        <end position="419"/>
    </location>
</feature>
<dbReference type="GO" id="GO:0005938">
    <property type="term" value="C:cell cortex"/>
    <property type="evidence" value="ECO:0007669"/>
    <property type="project" value="TreeGrafter"/>
</dbReference>
<keyword evidence="11" id="KW-0009">Actin-binding</keyword>
<dbReference type="AlphaFoldDB" id="A0A8B7YKM1"/>
<dbReference type="GO" id="GO:0030659">
    <property type="term" value="C:cytoplasmic vesicle membrane"/>
    <property type="evidence" value="ECO:0007669"/>
    <property type="project" value="UniProtKB-SubCell"/>
</dbReference>
<evidence type="ECO:0000256" key="7">
    <source>
        <dbReference type="ARBA" id="ARBA00022490"/>
    </source>
</evidence>
<dbReference type="GO" id="GO:0036089">
    <property type="term" value="P:cleavage furrow formation"/>
    <property type="evidence" value="ECO:0007669"/>
    <property type="project" value="TreeGrafter"/>
</dbReference>
<dbReference type="Proteomes" id="UP000694845">
    <property type="component" value="Unplaced"/>
</dbReference>
<dbReference type="GO" id="GO:0005886">
    <property type="term" value="C:plasma membrane"/>
    <property type="evidence" value="ECO:0007669"/>
    <property type="project" value="UniProtKB-SubCell"/>
</dbReference>
<keyword evidence="5" id="KW-0813">Transport</keyword>
<evidence type="ECO:0000256" key="2">
    <source>
        <dbReference type="ARBA" id="ARBA00004245"/>
    </source>
</evidence>
<feature type="compositionally biased region" description="Basic and acidic residues" evidence="14">
    <location>
        <begin position="745"/>
        <end position="776"/>
    </location>
</feature>
<proteinExistence type="inferred from homology"/>
<keyword evidence="7" id="KW-0963">Cytoplasm</keyword>
<dbReference type="GO" id="GO:0003779">
    <property type="term" value="F:actin binding"/>
    <property type="evidence" value="ECO:0007669"/>
    <property type="project" value="UniProtKB-KW"/>
</dbReference>
<reference evidence="17" key="1">
    <citation type="submission" date="2025-08" db="UniProtKB">
        <authorList>
            <consortium name="RefSeq"/>
        </authorList>
    </citation>
    <scope>IDENTIFICATION</scope>
</reference>
<dbReference type="Gene3D" id="3.30.40.10">
    <property type="entry name" value="Zinc/RING finger domain, C3HC4 (zinc finger)"/>
    <property type="match status" value="1"/>
</dbReference>
<comment type="subcellular location">
    <subcellularLocation>
        <location evidence="3">Cell membrane</location>
        <topology evidence="3">Peripheral membrane protein</topology>
        <orientation evidence="3">Cytoplasmic side</orientation>
    </subcellularLocation>
    <subcellularLocation>
        <location evidence="2">Cytoplasm</location>
        <location evidence="2">Cytoskeleton</location>
    </subcellularLocation>
    <subcellularLocation>
        <location evidence="1">Cytoplasmic vesicle membrane</location>
        <topology evidence="1">Peripheral membrane protein</topology>
        <orientation evidence="1">Cytoplasmic side</orientation>
    </subcellularLocation>
</comment>
<dbReference type="Gene3D" id="1.10.510.10">
    <property type="entry name" value="Transferase(Phosphotransferase) domain 1"/>
    <property type="match status" value="1"/>
</dbReference>
<sequence>MAQLTLTADHSLENSVSLDKILSAFDGPLNEEQAWAVCYQCAQFLKLSWPERNADRGCTLDGAEAVRVHKDGSVTVTVHEWDSLWENDDENTADFTDEIFHTEAEMVNALGRIVYHALDYGCHEEEERVLSEPLEELIDQMTNTGEEGQDKEEVEEDRKSQGSANTDEGIVDGHESDDLDDENSKPGRISTFEDVLQFCSGHLLEPEGAPTHYQAVCRALLAEVNDLTSFLRVIASSKKSLQRLHAEHGEEEEAHLEDIQPKQWARIWMQVLQQLRQGVKLKEISDASYRNRIPIEYELTPYEILMDDIRSHKYTLREVLVNGDLPPRVKKEAHDVILDFIRSRPPLKPVPQNVPHPLRTETLYERLLRDIRSRPPLAPASSRVLPDRKAKPKKKKKSSKARPRIRHQSTSEGSCASSVDSEDLEIFDTSPELPRKVLRAEITLDWSDEDDVTESDASRLTVTPRNDDSDLTPQPQRDQLKPFRRLETLNAPSFDTLLSPDSSVTPINDSDIARDSDIDEKQEEAEDDQMPKQESPRRHSIAICQTLPQFSSHPERYIPPECLALTVDEVIHIRSVLVKAEIENLRVNPKLHNGVLREKICFSCKKKFALFKRKSRCKLCKRLICSICTKKMYLPRGHFLQIPIESLSPTSPKKSPAFGEHSSQMFKSHSEPPTPSVTPEGSPRLWRRERQTNLPKEQLDTVCCECKDFLKEAVRASQQASRINGTSHQGSDFKLNSPPRLPKQCSHDSQHSEHSTQSDRSTHSNRSTHSDRSPEKQRRHSSGKNSHADNT</sequence>
<dbReference type="GO" id="GO:0005856">
    <property type="term" value="C:cytoskeleton"/>
    <property type="evidence" value="ECO:0007669"/>
    <property type="project" value="UniProtKB-SubCell"/>
</dbReference>
<comment type="similarity">
    <text evidence="4">Belongs to the spire family.</text>
</comment>
<evidence type="ECO:0000256" key="11">
    <source>
        <dbReference type="ARBA" id="ARBA00023203"/>
    </source>
</evidence>